<keyword evidence="3" id="KW-1185">Reference proteome</keyword>
<reference evidence="2" key="1">
    <citation type="submission" date="2023-06" db="EMBL/GenBank/DDBJ databases">
        <title>A Treasure from Seagulls: Isolation and Description of Aciduricobacillus qingdaonensis gen. nov., sp. nov., a Rare Obligately Uric Acid-utilizing Member in the Family Bacillaceae.</title>
        <authorList>
            <person name="Liu W."/>
            <person name="Wang B."/>
        </authorList>
    </citation>
    <scope>NUCLEOTIDE SEQUENCE</scope>
    <source>
        <strain evidence="2">44XB</strain>
    </source>
</reference>
<dbReference type="InterPro" id="IPR036390">
    <property type="entry name" value="WH_DNA-bd_sf"/>
</dbReference>
<dbReference type="PANTHER" id="PTHR43252">
    <property type="entry name" value="TRANSCRIPTIONAL REGULATOR YQJI"/>
    <property type="match status" value="1"/>
</dbReference>
<evidence type="ECO:0000313" key="3">
    <source>
        <dbReference type="Proteomes" id="UP001180087"/>
    </source>
</evidence>
<evidence type="ECO:0000259" key="1">
    <source>
        <dbReference type="Pfam" id="PF03551"/>
    </source>
</evidence>
<dbReference type="PANTHER" id="PTHR43252:SF7">
    <property type="entry name" value="TRANSCRIPTIONAL REGULATOR YQJI"/>
    <property type="match status" value="1"/>
</dbReference>
<name>A0ABY9L2F6_9BACI</name>
<sequence>MLSEGHHHPYDLKKIFKKNKMDEVSEINDGKLYYNFESLLKKGCIEKIEVVREENRPERTVYGITDKGKDVLKEKIYESFTNFKGIRSIYSSVIFLKHTDLDKSAYMLEEVVNKLKEKITHYDEVWNNIKDKTPPSVHLITDYTHNQMRIDLAWLERVVKFVQNGLQLDGRSEF</sequence>
<dbReference type="EMBL" id="CP129113">
    <property type="protein sequence ID" value="WLV25968.1"/>
    <property type="molecule type" value="Genomic_DNA"/>
</dbReference>
<gene>
    <name evidence="2" type="ORF">QR721_01395</name>
</gene>
<proteinExistence type="predicted"/>
<dbReference type="Gene3D" id="1.10.10.10">
    <property type="entry name" value="Winged helix-like DNA-binding domain superfamily/Winged helix DNA-binding domain"/>
    <property type="match status" value="1"/>
</dbReference>
<organism evidence="2 3">
    <name type="scientific">Aciduricibacillus chroicocephali</name>
    <dbReference type="NCBI Taxonomy" id="3054939"/>
    <lineage>
        <taxon>Bacteria</taxon>
        <taxon>Bacillati</taxon>
        <taxon>Bacillota</taxon>
        <taxon>Bacilli</taxon>
        <taxon>Bacillales</taxon>
        <taxon>Bacillaceae</taxon>
        <taxon>Aciduricibacillus</taxon>
    </lineage>
</organism>
<dbReference type="InterPro" id="IPR005149">
    <property type="entry name" value="Tscrpt_reg_PadR_N"/>
</dbReference>
<dbReference type="SUPFAM" id="SSF46785">
    <property type="entry name" value="Winged helix' DNA-binding domain"/>
    <property type="match status" value="1"/>
</dbReference>
<dbReference type="InterPro" id="IPR036388">
    <property type="entry name" value="WH-like_DNA-bd_sf"/>
</dbReference>
<dbReference type="Proteomes" id="UP001180087">
    <property type="component" value="Chromosome"/>
</dbReference>
<protein>
    <submittedName>
        <fullName evidence="2">PadR family transcriptional regulator</fullName>
    </submittedName>
</protein>
<dbReference type="Pfam" id="PF03551">
    <property type="entry name" value="PadR"/>
    <property type="match status" value="1"/>
</dbReference>
<dbReference type="RefSeq" id="WP_348029759.1">
    <property type="nucleotide sequence ID" value="NZ_CP129113.1"/>
</dbReference>
<feature type="domain" description="Transcription regulator PadR N-terminal" evidence="1">
    <location>
        <begin position="2"/>
        <end position="74"/>
    </location>
</feature>
<accession>A0ABY9L2F6</accession>
<evidence type="ECO:0000313" key="2">
    <source>
        <dbReference type="EMBL" id="WLV25968.1"/>
    </source>
</evidence>